<keyword evidence="1" id="KW-1133">Transmembrane helix</keyword>
<evidence type="ECO:0000256" key="1">
    <source>
        <dbReference type="SAM" id="Phobius"/>
    </source>
</evidence>
<reference evidence="2 3" key="1">
    <citation type="submission" date="2017-05" db="EMBL/GenBank/DDBJ databases">
        <authorList>
            <person name="Varghese N."/>
            <person name="Submissions S."/>
        </authorList>
    </citation>
    <scope>NUCLEOTIDE SEQUENCE [LARGE SCALE GENOMIC DNA]</scope>
    <source>
        <strain evidence="2 3">DSM 19036</strain>
    </source>
</reference>
<dbReference type="OrthoDB" id="9760788at2"/>
<keyword evidence="1" id="KW-0472">Membrane</keyword>
<dbReference type="EMBL" id="FXTN01000007">
    <property type="protein sequence ID" value="SMO80964.1"/>
    <property type="molecule type" value="Genomic_DNA"/>
</dbReference>
<dbReference type="Pfam" id="PF03929">
    <property type="entry name" value="PepSY_TM"/>
    <property type="match status" value="1"/>
</dbReference>
<protein>
    <submittedName>
        <fullName evidence="2">PepSY-associated TM region</fullName>
    </submittedName>
</protein>
<feature type="transmembrane region" description="Helical" evidence="1">
    <location>
        <begin position="208"/>
        <end position="233"/>
    </location>
</feature>
<dbReference type="Proteomes" id="UP000320300">
    <property type="component" value="Unassembled WGS sequence"/>
</dbReference>
<dbReference type="PANTHER" id="PTHR34219">
    <property type="entry name" value="IRON-REGULATED INNER MEMBRANE PROTEIN-RELATED"/>
    <property type="match status" value="1"/>
</dbReference>
<dbReference type="AlphaFoldDB" id="A0A521EAM1"/>
<gene>
    <name evidence="2" type="ORF">SAMN06265348_107321</name>
</gene>
<keyword evidence="1" id="KW-0812">Transmembrane</keyword>
<organism evidence="2 3">
    <name type="scientific">Pedobacter westerhofensis</name>
    <dbReference type="NCBI Taxonomy" id="425512"/>
    <lineage>
        <taxon>Bacteria</taxon>
        <taxon>Pseudomonadati</taxon>
        <taxon>Bacteroidota</taxon>
        <taxon>Sphingobacteriia</taxon>
        <taxon>Sphingobacteriales</taxon>
        <taxon>Sphingobacteriaceae</taxon>
        <taxon>Pedobacter</taxon>
    </lineage>
</organism>
<dbReference type="PANTHER" id="PTHR34219:SF6">
    <property type="entry name" value="BLR3280 PROTEIN"/>
    <property type="match status" value="1"/>
</dbReference>
<proteinExistence type="predicted"/>
<name>A0A521EAM1_9SPHI</name>
<dbReference type="RefSeq" id="WP_142529124.1">
    <property type="nucleotide sequence ID" value="NZ_CBCSJO010000007.1"/>
</dbReference>
<sequence>MTIKNQIVRLHRWFGLIMCVFFAAWFLSGFVMMYVDFPQYSKKHRLAHLARLSLGASKYIPARLSSSLSQDTSWKRIRLNMLLNRPVLRLENNEGELYSFYADNGSPVKMLSAAQASAIAVNYLSGGYSPVLLEKITELDQWIPRSAFLLHMPVYRIRMNDPAETVTYISSKSGEILQVHTFSQRILAWCGPIIHWIYPKELILRRPLWRFVVILFSSLGIFASIAGIVVGFIRVKKKKRSYTSPYRERWFRWHHYTGFIFGLFTFTWVFSGLLTMSPFDWSPEVDITARENRLLQGGNLMVRSFTKLPGQAFSALNEGFLPVEIELKRFQGKSYYIAYNSKGQTQITLAELSGLKGGRAVAPFPYFSQGLMMRAIQLVHPDGIPSKVNLIHQEDHYYYSKHNDNVLPVLRVQYNDAENTWYYADPSTGSILLKNTSSARMSRWLYHGLHSLDFFNLQHYRPVWDVLMIILLTGGTAVSLTGLLLALKYLRKKVKL</sequence>
<feature type="transmembrane region" description="Helical" evidence="1">
    <location>
        <begin position="253"/>
        <end position="274"/>
    </location>
</feature>
<feature type="transmembrane region" description="Helical" evidence="1">
    <location>
        <begin position="466"/>
        <end position="487"/>
    </location>
</feature>
<keyword evidence="3" id="KW-1185">Reference proteome</keyword>
<evidence type="ECO:0000313" key="3">
    <source>
        <dbReference type="Proteomes" id="UP000320300"/>
    </source>
</evidence>
<dbReference type="InterPro" id="IPR005625">
    <property type="entry name" value="PepSY-ass_TM"/>
</dbReference>
<accession>A0A521EAM1</accession>
<feature type="transmembrane region" description="Helical" evidence="1">
    <location>
        <begin position="12"/>
        <end position="35"/>
    </location>
</feature>
<evidence type="ECO:0000313" key="2">
    <source>
        <dbReference type="EMBL" id="SMO80964.1"/>
    </source>
</evidence>